<evidence type="ECO:0000256" key="2">
    <source>
        <dbReference type="ARBA" id="ARBA00022692"/>
    </source>
</evidence>
<dbReference type="GO" id="GO:0005509">
    <property type="term" value="F:calcium ion binding"/>
    <property type="evidence" value="ECO:0007669"/>
    <property type="project" value="InterPro"/>
</dbReference>
<dbReference type="Pfam" id="PF07946">
    <property type="entry name" value="CCDC47"/>
    <property type="match status" value="1"/>
</dbReference>
<name>A0A0F8AXY8_CERFI</name>
<dbReference type="EMBL" id="LBBL01000285">
    <property type="protein sequence ID" value="KKF93046.1"/>
    <property type="molecule type" value="Genomic_DNA"/>
</dbReference>
<feature type="compositionally biased region" description="Basic and acidic residues" evidence="5">
    <location>
        <begin position="378"/>
        <end position="422"/>
    </location>
</feature>
<feature type="region of interest" description="Disordered" evidence="5">
    <location>
        <begin position="378"/>
        <end position="431"/>
    </location>
</feature>
<evidence type="ECO:0000256" key="6">
    <source>
        <dbReference type="SAM" id="SignalP"/>
    </source>
</evidence>
<dbReference type="OrthoDB" id="10039147at2759"/>
<organism evidence="7 8">
    <name type="scientific">Ceratocystis fimbriata f. sp. platani</name>
    <dbReference type="NCBI Taxonomy" id="88771"/>
    <lineage>
        <taxon>Eukaryota</taxon>
        <taxon>Fungi</taxon>
        <taxon>Dikarya</taxon>
        <taxon>Ascomycota</taxon>
        <taxon>Pezizomycotina</taxon>
        <taxon>Sordariomycetes</taxon>
        <taxon>Hypocreomycetidae</taxon>
        <taxon>Microascales</taxon>
        <taxon>Ceratocystidaceae</taxon>
        <taxon>Ceratocystis</taxon>
    </lineage>
</organism>
<evidence type="ECO:0000256" key="4">
    <source>
        <dbReference type="ARBA" id="ARBA00023136"/>
    </source>
</evidence>
<reference evidence="7 8" key="1">
    <citation type="submission" date="2015-04" db="EMBL/GenBank/DDBJ databases">
        <title>Genome sequence of Ceratocystis platani, a major pathogen of plane trees.</title>
        <authorList>
            <person name="Belbahri L."/>
        </authorList>
    </citation>
    <scope>NUCLEOTIDE SEQUENCE [LARGE SCALE GENOMIC DNA]</scope>
    <source>
        <strain evidence="7 8">CFO</strain>
    </source>
</reference>
<proteinExistence type="predicted"/>
<sequence>MTKFLDIVIACMALIASAAAEATDTVNDAPKPTSSSFVQKMFVFLGSSGQISTIGRPYTKWYNIHERFTLADFQGEAYIILAATILFSIHFSGVSKNRTKANAWAKANGGLLKQEYAMVGFGGSPTIDSDPNDASGTLREKSLFEFQSYVTGRRNVAFTDVNLVLNRRFNPLVMLIEAGISFMWDTITPPADQCELITYPFDGLESKTIRQVALTAEPKTAEKSTYDGFVWGIVNKDQMKRLRNDRYDLSLTFTKDSPKLPIWATVMSESAEITDALLTKDLVAAIESAGDLFDYLVVTDQPGQKPTTLEETRPRKRIFCRYRLPGDNNYEPLQPLMEQFLRLPDHLVSACHFRPEVLRKVKTVRESAIAQIKKDMETEKAEERAAERERLKKSKREEALTHLDAKAQKKYLEKEREKEMRKMQKKSTVRG</sequence>
<keyword evidence="8" id="KW-1185">Reference proteome</keyword>
<comment type="caution">
    <text evidence="7">The sequence shown here is derived from an EMBL/GenBank/DDBJ whole genome shotgun (WGS) entry which is preliminary data.</text>
</comment>
<evidence type="ECO:0000313" key="7">
    <source>
        <dbReference type="EMBL" id="KKF93046.1"/>
    </source>
</evidence>
<dbReference type="GO" id="GO:0005783">
    <property type="term" value="C:endoplasmic reticulum"/>
    <property type="evidence" value="ECO:0007669"/>
    <property type="project" value="InterPro"/>
</dbReference>
<dbReference type="PANTHER" id="PTHR12883">
    <property type="entry name" value="ADIPOCYTE-SPECIFIC PROTEIN 4-RELATED"/>
    <property type="match status" value="1"/>
</dbReference>
<dbReference type="InterPro" id="IPR012879">
    <property type="entry name" value="CCDC47"/>
</dbReference>
<evidence type="ECO:0000256" key="1">
    <source>
        <dbReference type="ARBA" id="ARBA00004167"/>
    </source>
</evidence>
<evidence type="ECO:0000256" key="3">
    <source>
        <dbReference type="ARBA" id="ARBA00022989"/>
    </source>
</evidence>
<feature type="chain" id="PRO_5002527199" evidence="6">
    <location>
        <begin position="21"/>
        <end position="431"/>
    </location>
</feature>
<keyword evidence="3" id="KW-1133">Transmembrane helix</keyword>
<evidence type="ECO:0000313" key="8">
    <source>
        <dbReference type="Proteomes" id="UP000034841"/>
    </source>
</evidence>
<feature type="signal peptide" evidence="6">
    <location>
        <begin position="1"/>
        <end position="20"/>
    </location>
</feature>
<keyword evidence="2" id="KW-0812">Transmembrane</keyword>
<keyword evidence="4" id="KW-0472">Membrane</keyword>
<gene>
    <name evidence="7" type="ORF">CFO_g4606</name>
</gene>
<comment type="subcellular location">
    <subcellularLocation>
        <location evidence="1">Membrane</location>
        <topology evidence="1">Single-pass membrane protein</topology>
    </subcellularLocation>
</comment>
<protein>
    <submittedName>
        <fullName evidence="7">Uncharacterized protein</fullName>
    </submittedName>
</protein>
<dbReference type="GO" id="GO:0016020">
    <property type="term" value="C:membrane"/>
    <property type="evidence" value="ECO:0007669"/>
    <property type="project" value="UniProtKB-SubCell"/>
</dbReference>
<accession>A0A0F8AXY8</accession>
<dbReference type="Proteomes" id="UP000034841">
    <property type="component" value="Unassembled WGS sequence"/>
</dbReference>
<dbReference type="AlphaFoldDB" id="A0A0F8AXY8"/>
<dbReference type="PANTHER" id="PTHR12883:SF0">
    <property type="entry name" value="PAT COMPLEX SUBUNIT CCDC47"/>
    <property type="match status" value="1"/>
</dbReference>
<keyword evidence="6" id="KW-0732">Signal</keyword>
<evidence type="ECO:0000256" key="5">
    <source>
        <dbReference type="SAM" id="MobiDB-lite"/>
    </source>
</evidence>
<dbReference type="GO" id="GO:0032469">
    <property type="term" value="P:endoplasmic reticulum calcium ion homeostasis"/>
    <property type="evidence" value="ECO:0007669"/>
    <property type="project" value="InterPro"/>
</dbReference>